<dbReference type="Proteomes" id="UP001234202">
    <property type="component" value="Unassembled WGS sequence"/>
</dbReference>
<name>A0ACC2X8L0_9TREE</name>
<dbReference type="EMBL" id="JASBWV010000022">
    <property type="protein sequence ID" value="KAJ9119943.1"/>
    <property type="molecule type" value="Genomic_DNA"/>
</dbReference>
<proteinExistence type="predicted"/>
<comment type="caution">
    <text evidence="1">The sequence shown here is derived from an EMBL/GenBank/DDBJ whole genome shotgun (WGS) entry which is preliminary data.</text>
</comment>
<gene>
    <name evidence="1" type="ORF">QFC24_005426</name>
</gene>
<protein>
    <submittedName>
        <fullName evidence="1">Uncharacterized protein</fullName>
    </submittedName>
</protein>
<reference evidence="1" key="1">
    <citation type="submission" date="2023-04" db="EMBL/GenBank/DDBJ databases">
        <title>Draft Genome sequencing of Naganishia species isolated from polar environments using Oxford Nanopore Technology.</title>
        <authorList>
            <person name="Leo P."/>
            <person name="Venkateswaran K."/>
        </authorList>
    </citation>
    <scope>NUCLEOTIDE SEQUENCE</scope>
    <source>
        <strain evidence="1">DBVPG 5303</strain>
    </source>
</reference>
<accession>A0ACC2X8L0</accession>
<sequence>MAAKQGLNIRSSATKRILQEHREFLADPGADFVAHPLEEDIFEWHVTVRGVENSEYAGGELFGHLSCIIRVSARADSPFFRFVRIKGIYHLRILLKNQYPMQAPDILIMTPQGRFEPNRKICIDGLTSFHEGSWRPAWGVRTAIVGLMSFWSQGGEALAGVGAMNCDKDERKRLAKLSVDWTCPVCQKSNGEIMKEHEEAMDVSKVEKFEKNEVLDKGRTSGDRQEDKQVSEVSMATGEIAPGATVPSQNISTTEVSTALPDRMSAVPASAARRPATITLNEHLAELPSSPPFITRTLLKPPPAYFAPVRLAHYHLCKLFCPVQYREHMPPRPDTILWLDTLIFFIIATLLIIFMQKLARSWTRIVYVALTAVEKASGIDMSWITQRFTPGSGNMAPSASRGAGYHWTTGVNNNGGVGGDRTRLRNMDTAMRARDIARRFGGNGRGGEAAVRAARAGGGGQPHGQVDAGAAAAGTELRARRVADL</sequence>
<evidence type="ECO:0000313" key="2">
    <source>
        <dbReference type="Proteomes" id="UP001234202"/>
    </source>
</evidence>
<keyword evidence="2" id="KW-1185">Reference proteome</keyword>
<organism evidence="1 2">
    <name type="scientific">Naganishia onofrii</name>
    <dbReference type="NCBI Taxonomy" id="1851511"/>
    <lineage>
        <taxon>Eukaryota</taxon>
        <taxon>Fungi</taxon>
        <taxon>Dikarya</taxon>
        <taxon>Basidiomycota</taxon>
        <taxon>Agaricomycotina</taxon>
        <taxon>Tremellomycetes</taxon>
        <taxon>Filobasidiales</taxon>
        <taxon>Filobasidiaceae</taxon>
        <taxon>Naganishia</taxon>
    </lineage>
</organism>
<evidence type="ECO:0000313" key="1">
    <source>
        <dbReference type="EMBL" id="KAJ9119943.1"/>
    </source>
</evidence>